<dbReference type="EMBL" id="CM043787">
    <property type="protein sequence ID" value="KAI4830931.1"/>
    <property type="molecule type" value="Genomic_DNA"/>
</dbReference>
<keyword evidence="2" id="KW-1185">Reference proteome</keyword>
<evidence type="ECO:0000313" key="1">
    <source>
        <dbReference type="EMBL" id="KAI4830931.1"/>
    </source>
</evidence>
<evidence type="ECO:0000313" key="2">
    <source>
        <dbReference type="Proteomes" id="UP001057452"/>
    </source>
</evidence>
<dbReference type="Proteomes" id="UP001057452">
    <property type="component" value="Chromosome 3"/>
</dbReference>
<organism evidence="1 2">
    <name type="scientific">Chaenocephalus aceratus</name>
    <name type="common">Blackfin icefish</name>
    <name type="synonym">Chaenichthys aceratus</name>
    <dbReference type="NCBI Taxonomy" id="36190"/>
    <lineage>
        <taxon>Eukaryota</taxon>
        <taxon>Metazoa</taxon>
        <taxon>Chordata</taxon>
        <taxon>Craniata</taxon>
        <taxon>Vertebrata</taxon>
        <taxon>Euteleostomi</taxon>
        <taxon>Actinopterygii</taxon>
        <taxon>Neopterygii</taxon>
        <taxon>Teleostei</taxon>
        <taxon>Neoteleostei</taxon>
        <taxon>Acanthomorphata</taxon>
        <taxon>Eupercaria</taxon>
        <taxon>Perciformes</taxon>
        <taxon>Notothenioidei</taxon>
        <taxon>Channichthyidae</taxon>
        <taxon>Chaenocephalus</taxon>
    </lineage>
</organism>
<gene>
    <name evidence="1" type="ORF">KUCAC02_002532</name>
</gene>
<reference evidence="1" key="1">
    <citation type="submission" date="2022-05" db="EMBL/GenBank/DDBJ databases">
        <title>Chromosome-level genome of Chaenocephalus aceratus.</title>
        <authorList>
            <person name="Park H."/>
        </authorList>
    </citation>
    <scope>NUCLEOTIDE SEQUENCE</scope>
    <source>
        <strain evidence="1">KU_202001</strain>
    </source>
</reference>
<comment type="caution">
    <text evidence="1">The sequence shown here is derived from an EMBL/GenBank/DDBJ whole genome shotgun (WGS) entry which is preliminary data.</text>
</comment>
<protein>
    <submittedName>
        <fullName evidence="1">Uncharacterized protein</fullName>
    </submittedName>
</protein>
<proteinExistence type="predicted"/>
<name>A0ACB9XWF8_CHAAC</name>
<sequence>MAAACPVTKGDLEALLSKQSDSFKSDMAKLLKESTDSLERSVNSLGQQVASFNSPPRQNRSSGGWTGPGVLSSPPEIERAHRSLGPRPGDSNNTGKPRAFIVKFLRFQEKEAVLRWARQHKLDYGGTELRVYPDISSVLAKKRAAFIPIKNSLYQKGIKFRLLHPARLHVSFRNDDYYFDCPQKAQDFYIQRIVPPE</sequence>
<accession>A0ACB9XWF8</accession>